<evidence type="ECO:0000259" key="5">
    <source>
        <dbReference type="PROSITE" id="PS50937"/>
    </source>
</evidence>
<dbReference type="AlphaFoldDB" id="A0A3N0V1K8"/>
<evidence type="ECO:0000256" key="3">
    <source>
        <dbReference type="ARBA" id="ARBA00023125"/>
    </source>
</evidence>
<feature type="domain" description="HTH merR-type" evidence="5">
    <location>
        <begin position="15"/>
        <end position="84"/>
    </location>
</feature>
<evidence type="ECO:0000313" key="6">
    <source>
        <dbReference type="EMBL" id="ROH86492.1"/>
    </source>
</evidence>
<keyword evidence="4" id="KW-0804">Transcription</keyword>
<dbReference type="PANTHER" id="PTHR30204:SF69">
    <property type="entry name" value="MERR-FAMILY TRANSCRIPTIONAL REGULATOR"/>
    <property type="match status" value="1"/>
</dbReference>
<dbReference type="SMART" id="SM00422">
    <property type="entry name" value="HTH_MERR"/>
    <property type="match status" value="1"/>
</dbReference>
<reference evidence="6 7" key="1">
    <citation type="submission" date="2018-10" db="EMBL/GenBank/DDBJ databases">
        <authorList>
            <person name="Chen W.-M."/>
        </authorList>
    </citation>
    <scope>NUCLEOTIDE SEQUENCE [LARGE SCALE GENOMIC DNA]</scope>
    <source>
        <strain evidence="6 7">THS-13</strain>
    </source>
</reference>
<keyword evidence="1" id="KW-0678">Repressor</keyword>
<evidence type="ECO:0000256" key="4">
    <source>
        <dbReference type="ARBA" id="ARBA00023163"/>
    </source>
</evidence>
<evidence type="ECO:0000256" key="2">
    <source>
        <dbReference type="ARBA" id="ARBA00023015"/>
    </source>
</evidence>
<keyword evidence="7" id="KW-1185">Reference proteome</keyword>
<keyword evidence="3" id="KW-0238">DNA-binding</keyword>
<dbReference type="CDD" id="cd01104">
    <property type="entry name" value="HTH_MlrA-CarA"/>
    <property type="match status" value="1"/>
</dbReference>
<evidence type="ECO:0000313" key="7">
    <source>
        <dbReference type="Proteomes" id="UP000282106"/>
    </source>
</evidence>
<sequence>MPKNTPPANLPSEDLYRIAAVARLTGMPETTIRMWERRYAAVEPARSAGNGRLYSRADIDRLVLLKTAVDAGHAIGTVAGLDDEQLRQRLGDNASPSAANPPRGECRVLVCGLPLAERLQQAWQGRSDLRISNRLPAPPADVTPPPGNDVIMVELATLQGTSLRVLRQLRAQSQARVMVVVYGFSSRQTLARLDQEGIIAVPTPADPAQLARICQLGLAMDSQPASAPERRLMQPAAPRRYDEQFLATVARRPSTVRCECPNHLADLLTKLNAFEQYSLECENSDNADAAVHALLYSAASQCRELLELALHRVLEHEGVRDD</sequence>
<accession>A0A3N0V1K8</accession>
<proteinExistence type="predicted"/>
<comment type="caution">
    <text evidence="6">The sequence shown here is derived from an EMBL/GenBank/DDBJ whole genome shotgun (WGS) entry which is preliminary data.</text>
</comment>
<dbReference type="InParanoid" id="A0A3N0V1K8"/>
<dbReference type="RefSeq" id="WP_123212887.1">
    <property type="nucleotide sequence ID" value="NZ_RJVO01000009.1"/>
</dbReference>
<dbReference type="InterPro" id="IPR047057">
    <property type="entry name" value="MerR_fam"/>
</dbReference>
<name>A0A3N0V1K8_9GAMM</name>
<dbReference type="Proteomes" id="UP000282106">
    <property type="component" value="Unassembled WGS sequence"/>
</dbReference>
<dbReference type="Gene3D" id="1.10.1660.10">
    <property type="match status" value="1"/>
</dbReference>
<dbReference type="SUPFAM" id="SSF46955">
    <property type="entry name" value="Putative DNA-binding domain"/>
    <property type="match status" value="1"/>
</dbReference>
<dbReference type="PANTHER" id="PTHR30204">
    <property type="entry name" value="REDOX-CYCLING DRUG-SENSING TRANSCRIPTIONAL ACTIVATOR SOXR"/>
    <property type="match status" value="1"/>
</dbReference>
<dbReference type="EMBL" id="RJVO01000009">
    <property type="protein sequence ID" value="ROH86492.1"/>
    <property type="molecule type" value="Genomic_DNA"/>
</dbReference>
<evidence type="ECO:0000256" key="1">
    <source>
        <dbReference type="ARBA" id="ARBA00022491"/>
    </source>
</evidence>
<dbReference type="PROSITE" id="PS50937">
    <property type="entry name" value="HTH_MERR_2"/>
    <property type="match status" value="1"/>
</dbReference>
<keyword evidence="2" id="KW-0805">Transcription regulation</keyword>
<dbReference type="InterPro" id="IPR009061">
    <property type="entry name" value="DNA-bd_dom_put_sf"/>
</dbReference>
<gene>
    <name evidence="6" type="ORF">ED208_15780</name>
</gene>
<dbReference type="GO" id="GO:0003677">
    <property type="term" value="F:DNA binding"/>
    <property type="evidence" value="ECO:0007669"/>
    <property type="project" value="UniProtKB-KW"/>
</dbReference>
<dbReference type="GO" id="GO:0003700">
    <property type="term" value="F:DNA-binding transcription factor activity"/>
    <property type="evidence" value="ECO:0007669"/>
    <property type="project" value="InterPro"/>
</dbReference>
<dbReference type="InterPro" id="IPR000551">
    <property type="entry name" value="MerR-type_HTH_dom"/>
</dbReference>
<dbReference type="Pfam" id="PF13411">
    <property type="entry name" value="MerR_1"/>
    <property type="match status" value="1"/>
</dbReference>
<protein>
    <submittedName>
        <fullName evidence="6">MerR family transcriptional regulator</fullName>
    </submittedName>
</protein>
<organism evidence="6 7">
    <name type="scientific">Stagnimonas aquatica</name>
    <dbReference type="NCBI Taxonomy" id="2689987"/>
    <lineage>
        <taxon>Bacteria</taxon>
        <taxon>Pseudomonadati</taxon>
        <taxon>Pseudomonadota</taxon>
        <taxon>Gammaproteobacteria</taxon>
        <taxon>Nevskiales</taxon>
        <taxon>Nevskiaceae</taxon>
        <taxon>Stagnimonas</taxon>
    </lineage>
</organism>